<evidence type="ECO:0000313" key="6">
    <source>
        <dbReference type="Proteomes" id="UP000234560"/>
    </source>
</evidence>
<dbReference type="RefSeq" id="WP_317858542.1">
    <property type="nucleotide sequence ID" value="NZ_CP136958.1"/>
</dbReference>
<dbReference type="Pfam" id="PF00239">
    <property type="entry name" value="Resolvase"/>
    <property type="match status" value="1"/>
</dbReference>
<dbReference type="Gene3D" id="3.40.50.1390">
    <property type="entry name" value="Resolvase, N-terminal catalytic domain"/>
    <property type="match status" value="1"/>
</dbReference>
<dbReference type="Pfam" id="PF13408">
    <property type="entry name" value="Zn_ribbon_recom"/>
    <property type="match status" value="1"/>
</dbReference>
<evidence type="ECO:0000256" key="2">
    <source>
        <dbReference type="ARBA" id="ARBA00023172"/>
    </source>
</evidence>
<evidence type="ECO:0000259" key="4">
    <source>
        <dbReference type="PROSITE" id="PS51737"/>
    </source>
</evidence>
<keyword evidence="1" id="KW-0238">DNA-binding</keyword>
<sequence length="473" mass="52300">MRLSRTTDESTSVERQQQIITQWAEGNNHTIVGWAIDVDVSGSINPFDTPSLGPWLKMPKAREWDILCAWKLDRVARNSIGLHKVFAWIQENDKQLVCIADNIDLSTWVGRLIASVIAGVAEGELEAITERNKAANRTLRANGRWQGGAPPYGYRIKDTGHGKVLEKNPDEWGILKQIIYRALAGESINSIKNWLVQSGLPTAAKSRYGKDSTWTASVVRGILTSKHLLGYQTLQRKPVLDAEGKPILVGPPLISLETYSKLQEELSSRTLATRNVSSGNPLKGAIKCGVCGGSMALRSREKVTGKFSGSYVCLNDNCTNKTIHAAKLLATVSELLEEELGQFEIMEKHTEYAGDTTLQLKEAEESYKEVAEFLPNAPSKEARQVILEQLQVIGKRINALKQTPMKDTTTWKPLGKTYGEAWKEADNIGKQKLLQKAGIIIKATSINSNTGPKPGIFHTELIIPPDLRQRLGK</sequence>
<dbReference type="GO" id="GO:0003677">
    <property type="term" value="F:DNA binding"/>
    <property type="evidence" value="ECO:0007669"/>
    <property type="project" value="UniProtKB-KW"/>
</dbReference>
<proteinExistence type="predicted"/>
<dbReference type="InterPro" id="IPR011109">
    <property type="entry name" value="DNA_bind_recombinase_dom"/>
</dbReference>
<dbReference type="Pfam" id="PF07508">
    <property type="entry name" value="Recombinase"/>
    <property type="match status" value="1"/>
</dbReference>
<protein>
    <submittedName>
        <fullName evidence="5">Recombinase family protein</fullName>
    </submittedName>
</protein>
<dbReference type="AlphaFoldDB" id="A0AAF1BT17"/>
<name>A0AAF1BT17_9CORY</name>
<dbReference type="PANTHER" id="PTHR30461:SF2">
    <property type="entry name" value="SERINE RECOMBINASE PINE-RELATED"/>
    <property type="match status" value="1"/>
</dbReference>
<evidence type="ECO:0000313" key="5">
    <source>
        <dbReference type="EMBL" id="WOT03363.1"/>
    </source>
</evidence>
<gene>
    <name evidence="5" type="ORF">CYJ47_06315</name>
</gene>
<dbReference type="EMBL" id="CP136958">
    <property type="protein sequence ID" value="WOT03363.1"/>
    <property type="molecule type" value="Genomic_DNA"/>
</dbReference>
<dbReference type="GO" id="GO:0000150">
    <property type="term" value="F:DNA strand exchange activity"/>
    <property type="evidence" value="ECO:0007669"/>
    <property type="project" value="InterPro"/>
</dbReference>
<dbReference type="PROSITE" id="PS51736">
    <property type="entry name" value="RECOMBINASES_3"/>
    <property type="match status" value="1"/>
</dbReference>
<dbReference type="SUPFAM" id="SSF53041">
    <property type="entry name" value="Resolvase-like"/>
    <property type="match status" value="1"/>
</dbReference>
<dbReference type="InterPro" id="IPR036162">
    <property type="entry name" value="Resolvase-like_N_sf"/>
</dbReference>
<evidence type="ECO:0000259" key="3">
    <source>
        <dbReference type="PROSITE" id="PS51736"/>
    </source>
</evidence>
<dbReference type="SMART" id="SM00857">
    <property type="entry name" value="Resolvase"/>
    <property type="match status" value="1"/>
</dbReference>
<dbReference type="PANTHER" id="PTHR30461">
    <property type="entry name" value="DNA-INVERTASE FROM LAMBDOID PROPHAGE"/>
    <property type="match status" value="1"/>
</dbReference>
<keyword evidence="2" id="KW-0233">DNA recombination</keyword>
<reference evidence="5" key="2">
    <citation type="submission" date="2023-10" db="EMBL/GenBank/DDBJ databases">
        <authorList>
            <person name="Choi B."/>
        </authorList>
    </citation>
    <scope>NUCLEOTIDE SEQUENCE</scope>
    <source>
        <strain evidence="5">UMB0763</strain>
    </source>
</reference>
<accession>A0AAF1BT17</accession>
<organism evidence="5 6">
    <name type="scientific">Corynebacterium pyruviciproducens</name>
    <dbReference type="NCBI Taxonomy" id="598660"/>
    <lineage>
        <taxon>Bacteria</taxon>
        <taxon>Bacillati</taxon>
        <taxon>Actinomycetota</taxon>
        <taxon>Actinomycetes</taxon>
        <taxon>Mycobacteriales</taxon>
        <taxon>Corynebacteriaceae</taxon>
        <taxon>Corynebacterium</taxon>
    </lineage>
</organism>
<feature type="domain" description="Resolvase/invertase-type recombinase catalytic" evidence="3">
    <location>
        <begin position="1"/>
        <end position="143"/>
    </location>
</feature>
<dbReference type="InterPro" id="IPR025827">
    <property type="entry name" value="Zn_ribbon_recom_dom"/>
</dbReference>
<dbReference type="InterPro" id="IPR006119">
    <property type="entry name" value="Resolv_N"/>
</dbReference>
<evidence type="ECO:0000256" key="1">
    <source>
        <dbReference type="ARBA" id="ARBA00023125"/>
    </source>
</evidence>
<feature type="domain" description="Recombinase" evidence="4">
    <location>
        <begin position="151"/>
        <end position="272"/>
    </location>
</feature>
<dbReference type="KEGG" id="cpyr:CYJ47_06315"/>
<dbReference type="InterPro" id="IPR050639">
    <property type="entry name" value="SSR_resolvase"/>
</dbReference>
<dbReference type="Gene3D" id="3.90.1750.20">
    <property type="entry name" value="Putative Large Serine Recombinase, Chain B, Domain 2"/>
    <property type="match status" value="1"/>
</dbReference>
<dbReference type="Proteomes" id="UP000234560">
    <property type="component" value="Chromosome"/>
</dbReference>
<dbReference type="InterPro" id="IPR038109">
    <property type="entry name" value="DNA_bind_recomb_sf"/>
</dbReference>
<reference evidence="5" key="1">
    <citation type="submission" date="2017-12" db="EMBL/GenBank/DDBJ databases">
        <authorList>
            <person name="Thomas-White K."/>
            <person name="Wolfe A.J."/>
        </authorList>
    </citation>
    <scope>NUCLEOTIDE SEQUENCE</scope>
    <source>
        <strain evidence="5">UMB0763</strain>
    </source>
</reference>
<dbReference type="PROSITE" id="PS51737">
    <property type="entry name" value="RECOMBINASE_DNA_BIND"/>
    <property type="match status" value="1"/>
</dbReference>
<dbReference type="CDD" id="cd00338">
    <property type="entry name" value="Ser_Recombinase"/>
    <property type="match status" value="1"/>
</dbReference>